<gene>
    <name evidence="1" type="ORF">P154DRAFT_612889</name>
</gene>
<dbReference type="Proteomes" id="UP000799779">
    <property type="component" value="Unassembled WGS sequence"/>
</dbReference>
<reference evidence="1" key="1">
    <citation type="journal article" date="2020" name="Stud. Mycol.">
        <title>101 Dothideomycetes genomes: a test case for predicting lifestyles and emergence of pathogens.</title>
        <authorList>
            <person name="Haridas S."/>
            <person name="Albert R."/>
            <person name="Binder M."/>
            <person name="Bloem J."/>
            <person name="Labutti K."/>
            <person name="Salamov A."/>
            <person name="Andreopoulos B."/>
            <person name="Baker S."/>
            <person name="Barry K."/>
            <person name="Bills G."/>
            <person name="Bluhm B."/>
            <person name="Cannon C."/>
            <person name="Castanera R."/>
            <person name="Culley D."/>
            <person name="Daum C."/>
            <person name="Ezra D."/>
            <person name="Gonzalez J."/>
            <person name="Henrissat B."/>
            <person name="Kuo A."/>
            <person name="Liang C."/>
            <person name="Lipzen A."/>
            <person name="Lutzoni F."/>
            <person name="Magnuson J."/>
            <person name="Mondo S."/>
            <person name="Nolan M."/>
            <person name="Ohm R."/>
            <person name="Pangilinan J."/>
            <person name="Park H.-J."/>
            <person name="Ramirez L."/>
            <person name="Alfaro M."/>
            <person name="Sun H."/>
            <person name="Tritt A."/>
            <person name="Yoshinaga Y."/>
            <person name="Zwiers L.-H."/>
            <person name="Turgeon B."/>
            <person name="Goodwin S."/>
            <person name="Spatafora J."/>
            <person name="Crous P."/>
            <person name="Grigoriev I."/>
        </authorList>
    </citation>
    <scope>NUCLEOTIDE SEQUENCE</scope>
    <source>
        <strain evidence="1">CBS 123094</strain>
    </source>
</reference>
<accession>A0A6A5VZ44</accession>
<protein>
    <submittedName>
        <fullName evidence="1">Uncharacterized protein</fullName>
    </submittedName>
</protein>
<feature type="non-terminal residue" evidence="1">
    <location>
        <position position="1"/>
    </location>
</feature>
<evidence type="ECO:0000313" key="2">
    <source>
        <dbReference type="Proteomes" id="UP000799779"/>
    </source>
</evidence>
<keyword evidence="2" id="KW-1185">Reference proteome</keyword>
<dbReference type="EMBL" id="ML977653">
    <property type="protein sequence ID" value="KAF1994700.1"/>
    <property type="molecule type" value="Genomic_DNA"/>
</dbReference>
<dbReference type="AlphaFoldDB" id="A0A6A5VZ44"/>
<organism evidence="1 2">
    <name type="scientific">Amniculicola lignicola CBS 123094</name>
    <dbReference type="NCBI Taxonomy" id="1392246"/>
    <lineage>
        <taxon>Eukaryota</taxon>
        <taxon>Fungi</taxon>
        <taxon>Dikarya</taxon>
        <taxon>Ascomycota</taxon>
        <taxon>Pezizomycotina</taxon>
        <taxon>Dothideomycetes</taxon>
        <taxon>Pleosporomycetidae</taxon>
        <taxon>Pleosporales</taxon>
        <taxon>Amniculicolaceae</taxon>
        <taxon>Amniculicola</taxon>
    </lineage>
</organism>
<sequence length="143" mass="15534">FPFKIPTPPYIPLFSPPPFFPLAHHPSIPLFTIPVPTGAPVPSAGLACRSLTTPVPTGVPVPSAGLACLACTPLVVFQLVVSFRNVSLWTGTGKRERGWRLRVDVGVGVGIARVGVRRRLARRREMVERVVDRCMVGWFIVGV</sequence>
<name>A0A6A5VZ44_9PLEO</name>
<evidence type="ECO:0000313" key="1">
    <source>
        <dbReference type="EMBL" id="KAF1994700.1"/>
    </source>
</evidence>
<proteinExistence type="predicted"/>